<dbReference type="RefSeq" id="WP_249736118.1">
    <property type="nucleotide sequence ID" value="NZ_JAKNCJ010000001.1"/>
</dbReference>
<evidence type="ECO:0000313" key="3">
    <source>
        <dbReference type="Proteomes" id="UP001203761"/>
    </source>
</evidence>
<dbReference type="EC" id="2.3.1.-" evidence="2"/>
<dbReference type="Gene3D" id="3.40.630.30">
    <property type="match status" value="1"/>
</dbReference>
<dbReference type="PROSITE" id="PS51186">
    <property type="entry name" value="GNAT"/>
    <property type="match status" value="1"/>
</dbReference>
<evidence type="ECO:0000259" key="1">
    <source>
        <dbReference type="PROSITE" id="PS51186"/>
    </source>
</evidence>
<dbReference type="InterPro" id="IPR000182">
    <property type="entry name" value="GNAT_dom"/>
</dbReference>
<dbReference type="Pfam" id="PF13673">
    <property type="entry name" value="Acetyltransf_10"/>
    <property type="match status" value="1"/>
</dbReference>
<protein>
    <submittedName>
        <fullName evidence="2">GNAT family N-acetyltransferase</fullName>
        <ecNumber evidence="2">2.3.1.-</ecNumber>
    </submittedName>
</protein>
<comment type="caution">
    <text evidence="2">The sequence shown here is derived from an EMBL/GenBank/DDBJ whole genome shotgun (WGS) entry which is preliminary data.</text>
</comment>
<dbReference type="InterPro" id="IPR016181">
    <property type="entry name" value="Acyl_CoA_acyltransferase"/>
</dbReference>
<keyword evidence="3" id="KW-1185">Reference proteome</keyword>
<evidence type="ECO:0000313" key="2">
    <source>
        <dbReference type="EMBL" id="MCL6421959.1"/>
    </source>
</evidence>
<reference evidence="2" key="1">
    <citation type="submission" date="2022-02" db="EMBL/GenBank/DDBJ databases">
        <authorList>
            <person name="Lee M."/>
            <person name="Kim S.-J."/>
            <person name="Jung M.-Y."/>
        </authorList>
    </citation>
    <scope>NUCLEOTIDE SEQUENCE</scope>
    <source>
        <strain evidence="2">JHP9</strain>
    </source>
</reference>
<dbReference type="EMBL" id="JAKNCJ010000001">
    <property type="protein sequence ID" value="MCL6421959.1"/>
    <property type="molecule type" value="Genomic_DNA"/>
</dbReference>
<keyword evidence="2" id="KW-0808">Transferase</keyword>
<proteinExistence type="predicted"/>
<accession>A0ABT0QWU2</accession>
<name>A0ABT0QWU2_9MICO</name>
<sequence length="178" mass="19743">MPQPIIHPAASAPDPATGAVLRRAHVRDIDPRTVYLLAKLRQDVFTMEQKASDPDLDGRDLESGTTLLWVEVPGEDAEAAGLEREPAAHIRVLTEPDGSMRIGRLAVRAQNRRDGFGGRIMRAALDVTHELAPEQDVNIDAQAYLEQWYIGMGYETTGPVFMEAGIEHVPMRFRHPRG</sequence>
<dbReference type="SUPFAM" id="SSF55729">
    <property type="entry name" value="Acyl-CoA N-acyltransferases (Nat)"/>
    <property type="match status" value="1"/>
</dbReference>
<keyword evidence="2" id="KW-0012">Acyltransferase</keyword>
<feature type="domain" description="N-acetyltransferase" evidence="1">
    <location>
        <begin position="24"/>
        <end position="176"/>
    </location>
</feature>
<dbReference type="GO" id="GO:0016746">
    <property type="term" value="F:acyltransferase activity"/>
    <property type="evidence" value="ECO:0007669"/>
    <property type="project" value="UniProtKB-KW"/>
</dbReference>
<gene>
    <name evidence="2" type="ORF">Bequi_00920</name>
</gene>
<organism evidence="2 3">
    <name type="scientific">Brachybacterium equifaecis</name>
    <dbReference type="NCBI Taxonomy" id="2910770"/>
    <lineage>
        <taxon>Bacteria</taxon>
        <taxon>Bacillati</taxon>
        <taxon>Actinomycetota</taxon>
        <taxon>Actinomycetes</taxon>
        <taxon>Micrococcales</taxon>
        <taxon>Dermabacteraceae</taxon>
        <taxon>Brachybacterium</taxon>
    </lineage>
</organism>
<dbReference type="Proteomes" id="UP001203761">
    <property type="component" value="Unassembled WGS sequence"/>
</dbReference>